<name>A0A5B0DE46_STRCR</name>
<keyword evidence="2" id="KW-1133">Transmembrane helix</keyword>
<evidence type="ECO:0000256" key="2">
    <source>
        <dbReference type="SAM" id="Phobius"/>
    </source>
</evidence>
<feature type="region of interest" description="Disordered" evidence="1">
    <location>
        <begin position="159"/>
        <end position="250"/>
    </location>
</feature>
<gene>
    <name evidence="3" type="ORF">FXF62_04315</name>
</gene>
<dbReference type="AlphaFoldDB" id="A0A5B0DE46"/>
<feature type="compositionally biased region" description="Polar residues" evidence="1">
    <location>
        <begin position="169"/>
        <end position="178"/>
    </location>
</feature>
<sequence length="382" mass="44638">MKRIFLLFRNHWKILLFELAFIVLYVGFSICIDRHPIQNVTILSIIFSAEFFVAMIVGVAAVYSWIHHKKISDLEITDAKYNSDLHLLQNIDELLEVYRNKGEERAIGVELQIFLESLEETYKNKDMSEPRNKFLDIYYRFLSDKTSPDQDNLDEDVYQEDRENDKKVLNTQDSSSAISHGFLSDKTSPDQDNLDENVYQEDKENDRKVSKTQDNSSAVSYGFLSDKNSPDQDNLGENVYQEGRKSTDVQETIEDSPIGDIKTEIAKEQRVDKKNIRYSKNYENDAKRDNLKWTTWFTLSENTIDNLRDEDRQIFITNVNGKDIKFQILGKDLKAIIKQGKPRKHKRAGRAIYDLFFGQDENGNFVEGRHKIDLQKYNIEIL</sequence>
<evidence type="ECO:0000313" key="3">
    <source>
        <dbReference type="EMBL" id="KAA0964546.1"/>
    </source>
</evidence>
<feature type="transmembrane region" description="Helical" evidence="2">
    <location>
        <begin position="12"/>
        <end position="30"/>
    </location>
</feature>
<comment type="caution">
    <text evidence="3">The sequence shown here is derived from an EMBL/GenBank/DDBJ whole genome shotgun (WGS) entry which is preliminary data.</text>
</comment>
<reference evidence="3 4" key="1">
    <citation type="submission" date="2019-08" db="EMBL/GenBank/DDBJ databases">
        <title>Genome sequence and analysis of Streptococcus cristatus strain S22 isolated from throat swab of children scarlet fever in Hangzhou, China.</title>
        <authorList>
            <person name="Huang Y."/>
            <person name="Xie L."/>
        </authorList>
    </citation>
    <scope>NUCLEOTIDE SEQUENCE [LARGE SCALE GENOMIC DNA]</scope>
    <source>
        <strain evidence="3 4">S22</strain>
    </source>
</reference>
<keyword evidence="2" id="KW-0472">Membrane</keyword>
<feature type="transmembrane region" description="Helical" evidence="2">
    <location>
        <begin position="42"/>
        <end position="66"/>
    </location>
</feature>
<feature type="compositionally biased region" description="Basic and acidic residues" evidence="1">
    <location>
        <begin position="200"/>
        <end position="211"/>
    </location>
</feature>
<keyword evidence="2" id="KW-0812">Transmembrane</keyword>
<organism evidence="3 4">
    <name type="scientific">Streptococcus cristatus</name>
    <dbReference type="NCBI Taxonomy" id="45634"/>
    <lineage>
        <taxon>Bacteria</taxon>
        <taxon>Bacillati</taxon>
        <taxon>Bacillota</taxon>
        <taxon>Bacilli</taxon>
        <taxon>Lactobacillales</taxon>
        <taxon>Streptococcaceae</taxon>
        <taxon>Streptococcus</taxon>
    </lineage>
</organism>
<feature type="compositionally biased region" description="Basic and acidic residues" evidence="1">
    <location>
        <begin position="159"/>
        <end position="168"/>
    </location>
</feature>
<accession>A0A5B0DE46</accession>
<dbReference type="EMBL" id="VSJJ01000003">
    <property type="protein sequence ID" value="KAA0964546.1"/>
    <property type="molecule type" value="Genomic_DNA"/>
</dbReference>
<evidence type="ECO:0000256" key="1">
    <source>
        <dbReference type="SAM" id="MobiDB-lite"/>
    </source>
</evidence>
<dbReference type="RefSeq" id="WP_149517793.1">
    <property type="nucleotide sequence ID" value="NZ_VSJJ01000003.1"/>
</dbReference>
<protein>
    <submittedName>
        <fullName evidence="3">Uncharacterized protein</fullName>
    </submittedName>
</protein>
<evidence type="ECO:0000313" key="4">
    <source>
        <dbReference type="Proteomes" id="UP000323039"/>
    </source>
</evidence>
<dbReference type="Proteomes" id="UP000323039">
    <property type="component" value="Unassembled WGS sequence"/>
</dbReference>
<proteinExistence type="predicted"/>